<dbReference type="GO" id="GO:0020037">
    <property type="term" value="F:heme binding"/>
    <property type="evidence" value="ECO:0007669"/>
    <property type="project" value="InterPro"/>
</dbReference>
<dbReference type="InterPro" id="IPR036396">
    <property type="entry name" value="Cyt_P450_sf"/>
</dbReference>
<accession>A0A250IS28</accession>
<dbReference type="SUPFAM" id="SSF48264">
    <property type="entry name" value="Cytochrome P450"/>
    <property type="match status" value="1"/>
</dbReference>
<evidence type="ECO:0000313" key="9">
    <source>
        <dbReference type="Proteomes" id="UP000217289"/>
    </source>
</evidence>
<keyword evidence="6 7" id="KW-0503">Monooxygenase</keyword>
<dbReference type="RefSeq" id="WP_095981990.1">
    <property type="nucleotide sequence ID" value="NZ_CP022163.1"/>
</dbReference>
<dbReference type="PRINTS" id="PR00359">
    <property type="entry name" value="BP450"/>
</dbReference>
<evidence type="ECO:0000256" key="3">
    <source>
        <dbReference type="ARBA" id="ARBA00022723"/>
    </source>
</evidence>
<keyword evidence="4 7" id="KW-0560">Oxidoreductase</keyword>
<dbReference type="GO" id="GO:0005506">
    <property type="term" value="F:iron ion binding"/>
    <property type="evidence" value="ECO:0007669"/>
    <property type="project" value="InterPro"/>
</dbReference>
<dbReference type="OrthoDB" id="4511384at2"/>
<comment type="similarity">
    <text evidence="1 7">Belongs to the cytochrome P450 family.</text>
</comment>
<keyword evidence="9" id="KW-1185">Reference proteome</keyword>
<evidence type="ECO:0000313" key="8">
    <source>
        <dbReference type="EMBL" id="ATB34042.1"/>
    </source>
</evidence>
<evidence type="ECO:0000256" key="7">
    <source>
        <dbReference type="RuleBase" id="RU000461"/>
    </source>
</evidence>
<proteinExistence type="inferred from homology"/>
<dbReference type="InterPro" id="IPR002397">
    <property type="entry name" value="Cyt_P450_B"/>
</dbReference>
<keyword evidence="2 7" id="KW-0349">Heme</keyword>
<dbReference type="GO" id="GO:0016705">
    <property type="term" value="F:oxidoreductase activity, acting on paired donors, with incorporation or reduction of molecular oxygen"/>
    <property type="evidence" value="ECO:0007669"/>
    <property type="project" value="InterPro"/>
</dbReference>
<reference evidence="8 9" key="1">
    <citation type="submission" date="2017-06" db="EMBL/GenBank/DDBJ databases">
        <authorList>
            <person name="Kim H.J."/>
            <person name="Triplett B.A."/>
        </authorList>
    </citation>
    <scope>NUCLEOTIDE SEQUENCE [LARGE SCALE GENOMIC DNA]</scope>
    <source>
        <strain evidence="8 9">DSM 14713</strain>
    </source>
</reference>
<evidence type="ECO:0000256" key="2">
    <source>
        <dbReference type="ARBA" id="ARBA00022617"/>
    </source>
</evidence>
<dbReference type="KEGG" id="mbd:MEBOL_007543"/>
<dbReference type="InterPro" id="IPR001128">
    <property type="entry name" value="Cyt_P450"/>
</dbReference>
<evidence type="ECO:0000256" key="5">
    <source>
        <dbReference type="ARBA" id="ARBA00023004"/>
    </source>
</evidence>
<dbReference type="EMBL" id="CP022163">
    <property type="protein sequence ID" value="ATB34042.1"/>
    <property type="molecule type" value="Genomic_DNA"/>
</dbReference>
<dbReference type="PRINTS" id="PR00385">
    <property type="entry name" value="P450"/>
</dbReference>
<keyword evidence="5 7" id="KW-0408">Iron</keyword>
<gene>
    <name evidence="8" type="ORF">MEBOL_007543</name>
</gene>
<dbReference type="PROSITE" id="PS00086">
    <property type="entry name" value="CYTOCHROME_P450"/>
    <property type="match status" value="1"/>
</dbReference>
<dbReference type="InterPro" id="IPR017972">
    <property type="entry name" value="Cyt_P450_CS"/>
</dbReference>
<dbReference type="AlphaFoldDB" id="A0A250IS28"/>
<dbReference type="Proteomes" id="UP000217289">
    <property type="component" value="Chromosome"/>
</dbReference>
<protein>
    <submittedName>
        <fullName evidence="8">Cytochrome P450</fullName>
    </submittedName>
</protein>
<dbReference type="PANTHER" id="PTHR46696">
    <property type="entry name" value="P450, PUTATIVE (EUROFUNG)-RELATED"/>
    <property type="match status" value="1"/>
</dbReference>
<dbReference type="Gene3D" id="1.10.630.10">
    <property type="entry name" value="Cytochrome P450"/>
    <property type="match status" value="1"/>
</dbReference>
<sequence>MSPDSTQSHPPTVSFSPDAPGFAANPFPVLEELRKAAPLSYWKEGRAWLVTRYEEALAMLRDSKRFSTNRAHWEFASVSGIAAIIPELAELNNAGLFALSGADHARLRKLVSPALTPRAIERLRPEVQAIVDEILDEVSGQDTVNVVSDIADRIPPRVIGSMLKIPKGRETLFNRFTEAAVKSFLPGLLRPEDVPALRADVQEGIALVRETIEERRRNPLPDDILTTLIQTEEQGDRLSTAELLSLVSSLIVGGFETTIHLIGFTTYNLLKRPELLAQVLVEPDLIKGVIEEVLRFDNFGKMGLARYALEDVEVGGVTIKKGQMILLMLNSALRDEAAFSQADVFDARRNTNSSIAFGYGVHFCLGANLARLELQVVMNRILERFPTMSLVKEPSFGPHPVIRKMESLEVQLRSR</sequence>
<keyword evidence="3 7" id="KW-0479">Metal-binding</keyword>
<dbReference type="PANTHER" id="PTHR46696:SF1">
    <property type="entry name" value="CYTOCHROME P450 YJIB-RELATED"/>
    <property type="match status" value="1"/>
</dbReference>
<evidence type="ECO:0000256" key="4">
    <source>
        <dbReference type="ARBA" id="ARBA00023002"/>
    </source>
</evidence>
<evidence type="ECO:0000256" key="6">
    <source>
        <dbReference type="ARBA" id="ARBA00023033"/>
    </source>
</evidence>
<dbReference type="FunFam" id="1.10.630.10:FF:000018">
    <property type="entry name" value="Cytochrome P450 monooxygenase"/>
    <property type="match status" value="1"/>
</dbReference>
<dbReference type="GO" id="GO:0004497">
    <property type="term" value="F:monooxygenase activity"/>
    <property type="evidence" value="ECO:0007669"/>
    <property type="project" value="UniProtKB-KW"/>
</dbReference>
<dbReference type="Pfam" id="PF00067">
    <property type="entry name" value="p450"/>
    <property type="match status" value="1"/>
</dbReference>
<organism evidence="8 9">
    <name type="scientific">Melittangium boletus DSM 14713</name>
    <dbReference type="NCBI Taxonomy" id="1294270"/>
    <lineage>
        <taxon>Bacteria</taxon>
        <taxon>Pseudomonadati</taxon>
        <taxon>Myxococcota</taxon>
        <taxon>Myxococcia</taxon>
        <taxon>Myxococcales</taxon>
        <taxon>Cystobacterineae</taxon>
        <taxon>Archangiaceae</taxon>
        <taxon>Melittangium</taxon>
    </lineage>
</organism>
<evidence type="ECO:0000256" key="1">
    <source>
        <dbReference type="ARBA" id="ARBA00010617"/>
    </source>
</evidence>
<dbReference type="CDD" id="cd20630">
    <property type="entry name" value="P450_epoK-like"/>
    <property type="match status" value="1"/>
</dbReference>
<name>A0A250IS28_9BACT</name>